<reference evidence="1 2" key="2">
    <citation type="submission" date="2018-11" db="EMBL/GenBank/DDBJ databases">
        <authorList>
            <consortium name="Pathogen Informatics"/>
        </authorList>
    </citation>
    <scope>NUCLEOTIDE SEQUENCE [LARGE SCALE GENOMIC DNA]</scope>
</reference>
<keyword evidence="2" id="KW-1185">Reference proteome</keyword>
<dbReference type="Proteomes" id="UP000271162">
    <property type="component" value="Unassembled WGS sequence"/>
</dbReference>
<dbReference type="InterPro" id="IPR008042">
    <property type="entry name" value="Retrotrans_Pao"/>
</dbReference>
<evidence type="ECO:0000313" key="1">
    <source>
        <dbReference type="EMBL" id="VDL78452.1"/>
    </source>
</evidence>
<evidence type="ECO:0000313" key="2">
    <source>
        <dbReference type="Proteomes" id="UP000271162"/>
    </source>
</evidence>
<dbReference type="WBParaSite" id="NBR_0001485701-mRNA-1">
    <property type="protein sequence ID" value="NBR_0001485701-mRNA-1"/>
    <property type="gene ID" value="NBR_0001485701"/>
</dbReference>
<accession>A0A0N4YDX5</accession>
<dbReference type="PANTHER" id="PTHR47331">
    <property type="entry name" value="PHD-TYPE DOMAIN-CONTAINING PROTEIN"/>
    <property type="match status" value="1"/>
</dbReference>
<dbReference type="STRING" id="27835.A0A0N4YDX5"/>
<organism evidence="3">
    <name type="scientific">Nippostrongylus brasiliensis</name>
    <name type="common">Rat hookworm</name>
    <dbReference type="NCBI Taxonomy" id="27835"/>
    <lineage>
        <taxon>Eukaryota</taxon>
        <taxon>Metazoa</taxon>
        <taxon>Ecdysozoa</taxon>
        <taxon>Nematoda</taxon>
        <taxon>Chromadorea</taxon>
        <taxon>Rhabditida</taxon>
        <taxon>Rhabditina</taxon>
        <taxon>Rhabditomorpha</taxon>
        <taxon>Strongyloidea</taxon>
        <taxon>Heligmosomidae</taxon>
        <taxon>Nippostrongylus</taxon>
    </lineage>
</organism>
<dbReference type="EMBL" id="UYSL01021513">
    <property type="protein sequence ID" value="VDL78452.1"/>
    <property type="molecule type" value="Genomic_DNA"/>
</dbReference>
<dbReference type="AlphaFoldDB" id="A0A0N4YDX5"/>
<name>A0A0N4YDX5_NIPBR</name>
<sequence length="286" mass="32236">MAMAACTYLANDTQSHLLMAKSKVSDVKRQTTIPKLELNAITIGTRLSLNVLQSLKSAVHIDRILIVSDSEIALKWVSSPVRRSNGVYVTNRVKEVQKLARQMESSKTSIAFGYIDTSRNPADCATRGIQCNDFLRHKWWTGYSLKQIEEEKIVVDCRTVPGEEGDDLCDTEEVRMHPATVVQEETLCEILDLRAQGSFTKAKRITAYALRFLKGVTSRLQGQLQCKLLSHLPWLGNTIRGGHLSARDILDAQHVIFRGLEIPSEEDICRLEISLTRSMFSYEIIK</sequence>
<reference evidence="3" key="1">
    <citation type="submission" date="2017-02" db="UniProtKB">
        <authorList>
            <consortium name="WormBaseParasite"/>
        </authorList>
    </citation>
    <scope>IDENTIFICATION</scope>
</reference>
<gene>
    <name evidence="1" type="ORF">NBR_LOCUS14858</name>
</gene>
<dbReference type="OMA" id="ACTYLAN"/>
<protein>
    <submittedName>
        <fullName evidence="3">RNase H domain-containing protein</fullName>
    </submittedName>
</protein>
<proteinExistence type="predicted"/>
<dbReference type="Pfam" id="PF05380">
    <property type="entry name" value="Peptidase_A17"/>
    <property type="match status" value="1"/>
</dbReference>
<evidence type="ECO:0000313" key="3">
    <source>
        <dbReference type="WBParaSite" id="NBR_0001485701-mRNA-1"/>
    </source>
</evidence>